<gene>
    <name evidence="1" type="ORF">X797_011789</name>
</gene>
<proteinExistence type="predicted"/>
<organism evidence="1 2">
    <name type="scientific">Metarhizium robertsii</name>
    <dbReference type="NCBI Taxonomy" id="568076"/>
    <lineage>
        <taxon>Eukaryota</taxon>
        <taxon>Fungi</taxon>
        <taxon>Dikarya</taxon>
        <taxon>Ascomycota</taxon>
        <taxon>Pezizomycotina</taxon>
        <taxon>Sordariomycetes</taxon>
        <taxon>Hypocreomycetidae</taxon>
        <taxon>Hypocreales</taxon>
        <taxon>Clavicipitaceae</taxon>
        <taxon>Metarhizium</taxon>
    </lineage>
</organism>
<protein>
    <submittedName>
        <fullName evidence="1">Uncharacterized protein</fullName>
    </submittedName>
</protein>
<evidence type="ECO:0000313" key="2">
    <source>
        <dbReference type="Proteomes" id="UP000030151"/>
    </source>
</evidence>
<accession>A0A014N605</accession>
<evidence type="ECO:0000313" key="1">
    <source>
        <dbReference type="EMBL" id="EXU95123.1"/>
    </source>
</evidence>
<comment type="caution">
    <text evidence="1">The sequence shown here is derived from an EMBL/GenBank/DDBJ whole genome shotgun (WGS) entry which is preliminary data.</text>
</comment>
<sequence>MTPSKAEDIEVLRAKLGRRMAEIIRWQFCCVGLDTESCDTAPPPCLRNGLDQNVENGPYLPHTHNDVILRREFSRNDRSYSILTKALESSWSTTYPKRKIQSCDGPGPACLNHQRRHMSNHHNRIPAAARDVLDSFFCSAPNNEHSGGPSHTDCRAARPRTVHGSHGYTSLEMSQLWEDISGFTRPDFCCNRARCWNTVPGSRFRYPLDVLK</sequence>
<reference evidence="1 2" key="1">
    <citation type="submission" date="2014-02" db="EMBL/GenBank/DDBJ databases">
        <title>The genome sequence of the entomopathogenic fungus Metarhizium robertsii ARSEF 2575.</title>
        <authorList>
            <person name="Giuliano Garisto Donzelli B."/>
            <person name="Roe B.A."/>
            <person name="Macmil S.L."/>
            <person name="Krasnoff S.B."/>
            <person name="Gibson D.M."/>
        </authorList>
    </citation>
    <scope>NUCLEOTIDE SEQUENCE [LARGE SCALE GENOMIC DNA]</scope>
    <source>
        <strain evidence="1 2">ARSEF 2575</strain>
    </source>
</reference>
<dbReference type="Proteomes" id="UP000030151">
    <property type="component" value="Unassembled WGS sequence"/>
</dbReference>
<dbReference type="EMBL" id="JELW01000100">
    <property type="protein sequence ID" value="EXU95123.1"/>
    <property type="molecule type" value="Genomic_DNA"/>
</dbReference>
<dbReference type="AlphaFoldDB" id="A0A014N605"/>
<name>A0A014N605_9HYPO</name>
<dbReference type="HOGENOM" id="CLU_1299988_0_0_1"/>